<organism evidence="1 2">
    <name type="scientific">Marinobacter fuscus</name>
    <dbReference type="NCBI Taxonomy" id="2109942"/>
    <lineage>
        <taxon>Bacteria</taxon>
        <taxon>Pseudomonadati</taxon>
        <taxon>Pseudomonadota</taxon>
        <taxon>Gammaproteobacteria</taxon>
        <taxon>Pseudomonadales</taxon>
        <taxon>Marinobacteraceae</taxon>
        <taxon>Marinobacter</taxon>
    </lineage>
</organism>
<dbReference type="Proteomes" id="UP000239866">
    <property type="component" value="Unassembled WGS sequence"/>
</dbReference>
<comment type="caution">
    <text evidence="1">The sequence shown here is derived from an EMBL/GenBank/DDBJ whole genome shotgun (WGS) entry which is preliminary data.</text>
</comment>
<dbReference type="RefSeq" id="WP_106762203.1">
    <property type="nucleotide sequence ID" value="NZ_PXNP01000053.1"/>
</dbReference>
<name>A0A2T1KDS6_9GAMM</name>
<accession>A0A2T1KDS6</accession>
<reference evidence="1 2" key="1">
    <citation type="submission" date="2018-03" db="EMBL/GenBank/DDBJ databases">
        <title>Marinobacter brunus sp. nov., a marine bacterium of Gamma-proteobacteria isolated from the surface seawater of the South China Sea.</title>
        <authorList>
            <person name="Cheng H."/>
            <person name="Wu Y.-H."/>
            <person name="Xamxidin M."/>
            <person name="Xu X.-W."/>
        </authorList>
    </citation>
    <scope>NUCLEOTIDE SEQUENCE [LARGE SCALE GENOMIC DNA]</scope>
    <source>
        <strain evidence="1 2">NH169-3</strain>
    </source>
</reference>
<protein>
    <submittedName>
        <fullName evidence="1">Uncharacterized protein</fullName>
    </submittedName>
</protein>
<sequence length="144" mass="15231">MEAIIKLDGLGVGIPRTGFGINAISASYIQINSAPGKPLRTYGIAEYLSVGGDNSTIVYGSIKTPPIKLSPEEFQSFSLTNMSGKTIDIEVSGTFLGSGKADVTILLIDGDGRSQEVLNRKGIRMTGGQLAETRARGRARLISQ</sequence>
<dbReference type="AlphaFoldDB" id="A0A2T1KDS6"/>
<gene>
    <name evidence="1" type="ORF">C7H09_08930</name>
</gene>
<proteinExistence type="predicted"/>
<keyword evidence="2" id="KW-1185">Reference proteome</keyword>
<dbReference type="OrthoDB" id="6944021at2"/>
<dbReference type="EMBL" id="PXNP01000053">
    <property type="protein sequence ID" value="PSF08276.1"/>
    <property type="molecule type" value="Genomic_DNA"/>
</dbReference>
<evidence type="ECO:0000313" key="2">
    <source>
        <dbReference type="Proteomes" id="UP000239866"/>
    </source>
</evidence>
<evidence type="ECO:0000313" key="1">
    <source>
        <dbReference type="EMBL" id="PSF08276.1"/>
    </source>
</evidence>